<keyword evidence="2" id="KW-1185">Reference proteome</keyword>
<gene>
    <name evidence="1" type="ORF">GGQ64_002553</name>
</gene>
<reference evidence="1 2" key="1">
    <citation type="submission" date="2020-08" db="EMBL/GenBank/DDBJ databases">
        <title>Genomic Encyclopedia of Type Strains, Phase IV (KMG-IV): sequencing the most valuable type-strain genomes for metagenomic binning, comparative biology and taxonomic classification.</title>
        <authorList>
            <person name="Goeker M."/>
        </authorList>
    </citation>
    <scope>NUCLEOTIDE SEQUENCE [LARGE SCALE GENOMIC DNA]</scope>
    <source>
        <strain evidence="1 2">DSM 100211</strain>
    </source>
</reference>
<dbReference type="RefSeq" id="WP_183804677.1">
    <property type="nucleotide sequence ID" value="NZ_JACIEE010000005.1"/>
</dbReference>
<accession>A0A7W6D796</accession>
<name>A0A7W6D796_9HYPH</name>
<organism evidence="1 2">
    <name type="scientific">Mycoplana azooxidifex</name>
    <dbReference type="NCBI Taxonomy" id="1636188"/>
    <lineage>
        <taxon>Bacteria</taxon>
        <taxon>Pseudomonadati</taxon>
        <taxon>Pseudomonadota</taxon>
        <taxon>Alphaproteobacteria</taxon>
        <taxon>Hyphomicrobiales</taxon>
        <taxon>Rhizobiaceae</taxon>
        <taxon>Mycoplana</taxon>
    </lineage>
</organism>
<dbReference type="EMBL" id="JACIEE010000005">
    <property type="protein sequence ID" value="MBB3977347.1"/>
    <property type="molecule type" value="Genomic_DNA"/>
</dbReference>
<dbReference type="Proteomes" id="UP000574761">
    <property type="component" value="Unassembled WGS sequence"/>
</dbReference>
<evidence type="ECO:0000313" key="1">
    <source>
        <dbReference type="EMBL" id="MBB3977347.1"/>
    </source>
</evidence>
<dbReference type="AlphaFoldDB" id="A0A7W6D796"/>
<protein>
    <submittedName>
        <fullName evidence="1">Uncharacterized protein</fullName>
    </submittedName>
</protein>
<evidence type="ECO:0000313" key="2">
    <source>
        <dbReference type="Proteomes" id="UP000574761"/>
    </source>
</evidence>
<proteinExistence type="predicted"/>
<comment type="caution">
    <text evidence="1">The sequence shown here is derived from an EMBL/GenBank/DDBJ whole genome shotgun (WGS) entry which is preliminary data.</text>
</comment>
<sequence length="111" mass="12225">MTVYVAEIFGSGIAAFDAASAHEARAHLTDEGFQRDLIVMQSKGRPLWDGVAEIHVRIATPEESVIWQTGLATATQSTDFPGDRTRHVFLVPVVDPSLERSVDDDDDDDRD</sequence>